<dbReference type="PANTHER" id="PTHR30448">
    <property type="entry name" value="RNASE ADAPTER PROTEIN RAPZ"/>
    <property type="match status" value="1"/>
</dbReference>
<evidence type="ECO:0000313" key="8">
    <source>
        <dbReference type="Proteomes" id="UP000027665"/>
    </source>
</evidence>
<comment type="caution">
    <text evidence="7">The sequence shown here is derived from an EMBL/GenBank/DDBJ whole genome shotgun (WGS) entry which is preliminary data.</text>
</comment>
<dbReference type="InterPro" id="IPR027417">
    <property type="entry name" value="P-loop_NTPase"/>
</dbReference>
<feature type="binding site" evidence="4">
    <location>
        <begin position="15"/>
        <end position="22"/>
    </location>
    <ligand>
        <name>ATP</name>
        <dbReference type="ChEBI" id="CHEBI:30616"/>
    </ligand>
</feature>
<keyword evidence="7" id="KW-0808">Transferase</keyword>
<dbReference type="GO" id="GO:0005524">
    <property type="term" value="F:ATP binding"/>
    <property type="evidence" value="ECO:0007669"/>
    <property type="project" value="UniProtKB-UniRule"/>
</dbReference>
<accession>A0A073IS15</accession>
<keyword evidence="3 4" id="KW-0342">GTP-binding</keyword>
<dbReference type="GO" id="GO:0005525">
    <property type="term" value="F:GTP binding"/>
    <property type="evidence" value="ECO:0007669"/>
    <property type="project" value="UniProtKB-UniRule"/>
</dbReference>
<proteinExistence type="inferred from homology"/>
<protein>
    <submittedName>
        <fullName evidence="7">Kinase</fullName>
    </submittedName>
</protein>
<dbReference type="Gene3D" id="3.40.50.300">
    <property type="entry name" value="P-loop containing nucleotide triphosphate hydrolases"/>
    <property type="match status" value="1"/>
</dbReference>
<evidence type="ECO:0000256" key="4">
    <source>
        <dbReference type="HAMAP-Rule" id="MF_00636"/>
    </source>
</evidence>
<reference evidence="7 8" key="1">
    <citation type="submission" date="2014-04" db="EMBL/GenBank/DDBJ databases">
        <title>Draft Genome Sequence of Synergistes jonesii.</title>
        <authorList>
            <person name="Coil D.A."/>
            <person name="Eisen J.A."/>
            <person name="Holland-Moritz H.E."/>
        </authorList>
    </citation>
    <scope>NUCLEOTIDE SEQUENCE [LARGE SCALE GENOMIC DNA]</scope>
    <source>
        <strain evidence="7 8">78-1</strain>
    </source>
</reference>
<evidence type="ECO:0000259" key="6">
    <source>
        <dbReference type="Pfam" id="PF22740"/>
    </source>
</evidence>
<dbReference type="PANTHER" id="PTHR30448:SF0">
    <property type="entry name" value="RNASE ADAPTER PROTEIN RAPZ"/>
    <property type="match status" value="1"/>
</dbReference>
<dbReference type="EMBL" id="JMKI01000026">
    <property type="protein sequence ID" value="KEJ92534.1"/>
    <property type="molecule type" value="Genomic_DNA"/>
</dbReference>
<dbReference type="Pfam" id="PF22740">
    <property type="entry name" value="PapZ_C"/>
    <property type="match status" value="1"/>
</dbReference>
<evidence type="ECO:0000256" key="3">
    <source>
        <dbReference type="ARBA" id="ARBA00023134"/>
    </source>
</evidence>
<feature type="binding site" evidence="4">
    <location>
        <begin position="67"/>
        <end position="70"/>
    </location>
    <ligand>
        <name>GTP</name>
        <dbReference type="ChEBI" id="CHEBI:37565"/>
    </ligand>
</feature>
<dbReference type="HAMAP" id="MF_00636">
    <property type="entry name" value="RapZ_like"/>
    <property type="match status" value="1"/>
</dbReference>
<dbReference type="GO" id="GO:0016301">
    <property type="term" value="F:kinase activity"/>
    <property type="evidence" value="ECO:0007669"/>
    <property type="project" value="UniProtKB-KW"/>
</dbReference>
<evidence type="ECO:0000256" key="1">
    <source>
        <dbReference type="ARBA" id="ARBA00022741"/>
    </source>
</evidence>
<dbReference type="PIRSF" id="PIRSF005052">
    <property type="entry name" value="P-loopkin"/>
    <property type="match status" value="1"/>
</dbReference>
<dbReference type="NCBIfam" id="NF003828">
    <property type="entry name" value="PRK05416.1"/>
    <property type="match status" value="1"/>
</dbReference>
<feature type="domain" description="RapZ C-terminal" evidence="6">
    <location>
        <begin position="170"/>
        <end position="289"/>
    </location>
</feature>
<feature type="domain" description="RapZ-like N-terminal" evidence="5">
    <location>
        <begin position="11"/>
        <end position="160"/>
    </location>
</feature>
<dbReference type="Pfam" id="PF03668">
    <property type="entry name" value="RapZ-like_N"/>
    <property type="match status" value="1"/>
</dbReference>
<keyword evidence="8" id="KW-1185">Reference proteome</keyword>
<sequence length="294" mass="32375">MDLLNESRGCIIITGMSGAGKSSALNVLEDQGFYAIDNLPPALLPQLFDMLESHSSAADKGVAAVVDVRSEALLNDLSQVVVKLHENGIKTKIIFIDCSDGDLVRRYETTRRRHPLAEGLTILQGIESERVRLQNIIKNADIVIDTTGLKLPDFKKRLLEATGMSAEQPSIIISSFGFKFGAPQDADFIIDARFLPNPNYVDELHSLSGRDKPVINYLQSFPVFDEFLSRANSLFEYVSSVYGDTGKKQLHICVGCTGGRHRSVAVAEMLGACLRSAGRRVRVQHRDIDKGSLR</sequence>
<keyword evidence="1 4" id="KW-0547">Nucleotide-binding</keyword>
<dbReference type="SUPFAM" id="SSF52540">
    <property type="entry name" value="P-loop containing nucleoside triphosphate hydrolases"/>
    <property type="match status" value="1"/>
</dbReference>
<gene>
    <name evidence="7" type="ORF">EH55_03500</name>
</gene>
<dbReference type="STRING" id="2754.EH55_03500"/>
<dbReference type="InterPro" id="IPR053930">
    <property type="entry name" value="RapZ-like_N"/>
</dbReference>
<keyword evidence="2 4" id="KW-0067">ATP-binding</keyword>
<dbReference type="AlphaFoldDB" id="A0A073IS15"/>
<dbReference type="Proteomes" id="UP000027665">
    <property type="component" value="Unassembled WGS sequence"/>
</dbReference>
<keyword evidence="7" id="KW-0418">Kinase</keyword>
<evidence type="ECO:0000259" key="5">
    <source>
        <dbReference type="Pfam" id="PF03668"/>
    </source>
</evidence>
<dbReference type="InterPro" id="IPR005337">
    <property type="entry name" value="RapZ-like"/>
</dbReference>
<name>A0A073IS15_9BACT</name>
<organism evidence="7 8">
    <name type="scientific">Synergistes jonesii</name>
    <dbReference type="NCBI Taxonomy" id="2754"/>
    <lineage>
        <taxon>Bacteria</taxon>
        <taxon>Thermotogati</taxon>
        <taxon>Synergistota</taxon>
        <taxon>Synergistia</taxon>
        <taxon>Synergistales</taxon>
        <taxon>Synergistaceae</taxon>
        <taxon>Synergistes</taxon>
    </lineage>
</organism>
<evidence type="ECO:0000313" key="7">
    <source>
        <dbReference type="EMBL" id="KEJ92534.1"/>
    </source>
</evidence>
<dbReference type="eggNOG" id="COG1660">
    <property type="taxonomic scope" value="Bacteria"/>
</dbReference>
<evidence type="ECO:0000256" key="2">
    <source>
        <dbReference type="ARBA" id="ARBA00022840"/>
    </source>
</evidence>
<dbReference type="InterPro" id="IPR053931">
    <property type="entry name" value="RapZ_C"/>
</dbReference>